<reference evidence="1" key="1">
    <citation type="submission" date="2021-12" db="EMBL/GenBank/DDBJ databases">
        <authorList>
            <person name="Veyrier F.J."/>
        </authorList>
    </citation>
    <scope>NUCLEOTIDE SEQUENCE</scope>
    <source>
        <strain evidence="1">1258/02</strain>
    </source>
</reference>
<proteinExistence type="predicted"/>
<accession>A0AAE9GUU8</accession>
<dbReference type="RefSeq" id="WP_132952111.1">
    <property type="nucleotide sequence ID" value="NZ_CALJUB010000050.1"/>
</dbReference>
<dbReference type="AlphaFoldDB" id="A0AAE9GUU8"/>
<sequence length="86" mass="10227">MTKAVRSSPQKDDLFHILQIDWHLSIYFKNLRNKATTKTFIASSFAVRFAFLKKLQKYYNFIRQTENTMHFPTPKNRCGGRRSVLQ</sequence>
<reference evidence="1" key="2">
    <citation type="journal article" date="2022" name="Res Sq">
        <title>Evolution of multicellular longitudinally dividing oral cavity symbionts (Neisseriaceae).</title>
        <authorList>
            <person name="Nyongesa S."/>
            <person name="Weber P."/>
            <person name="Bernet E."/>
            <person name="Pullido F."/>
            <person name="Nieckarz M."/>
            <person name="Delaby M."/>
            <person name="Nieves C."/>
            <person name="Viehboeck T."/>
            <person name="Krause N."/>
            <person name="Rivera-Millot A."/>
            <person name="Nakamura A."/>
            <person name="Vischer N."/>
            <person name="VanNieuwenhze M."/>
            <person name="Brun Y."/>
            <person name="Cava F."/>
            <person name="Bulgheresi S."/>
            <person name="Veyrier F."/>
        </authorList>
    </citation>
    <scope>NUCLEOTIDE SEQUENCE</scope>
    <source>
        <strain evidence="1">1258/02</strain>
    </source>
</reference>
<name>A0AAE9GUU8_9NEIS</name>
<gene>
    <name evidence="1" type="ORF">LVJ78_06815</name>
</gene>
<evidence type="ECO:0000313" key="1">
    <source>
        <dbReference type="EMBL" id="UOO78432.1"/>
    </source>
</evidence>
<organism evidence="1 2">
    <name type="scientific">Uruburuella suis</name>
    <dbReference type="NCBI Taxonomy" id="252130"/>
    <lineage>
        <taxon>Bacteria</taxon>
        <taxon>Pseudomonadati</taxon>
        <taxon>Pseudomonadota</taxon>
        <taxon>Betaproteobacteria</taxon>
        <taxon>Neisseriales</taxon>
        <taxon>Neisseriaceae</taxon>
        <taxon>Uruburuella</taxon>
    </lineage>
</organism>
<dbReference type="EMBL" id="CP091507">
    <property type="protein sequence ID" value="UOO78432.1"/>
    <property type="molecule type" value="Genomic_DNA"/>
</dbReference>
<dbReference type="KEGG" id="usu:LVJ78_06815"/>
<dbReference type="Proteomes" id="UP000829756">
    <property type="component" value="Chromosome"/>
</dbReference>
<protein>
    <submittedName>
        <fullName evidence="1">Uncharacterized protein</fullName>
    </submittedName>
</protein>
<evidence type="ECO:0000313" key="2">
    <source>
        <dbReference type="Proteomes" id="UP000829756"/>
    </source>
</evidence>